<accession>A0A6B3LFC2</accession>
<reference evidence="1 2" key="1">
    <citation type="submission" date="2020-12" db="EMBL/GenBank/DDBJ databases">
        <title>Sulforoseuscoccus oceanibium gen. nov., sp. nov., a representative of the phylum Verrucomicrobia with special cytoplasmic membrane, and proposal of Sulforoseuscoccusaceae fam. nov.</title>
        <authorList>
            <person name="Xi F."/>
        </authorList>
    </citation>
    <scope>NUCLEOTIDE SEQUENCE [LARGE SCALE GENOMIC DNA]</scope>
    <source>
        <strain evidence="1 2">T37</strain>
    </source>
</reference>
<dbReference type="RefSeq" id="WP_164365574.1">
    <property type="nucleotide sequence ID" value="NZ_CP066776.1"/>
</dbReference>
<name>A0A6B3LFC2_9BACT</name>
<evidence type="ECO:0000313" key="1">
    <source>
        <dbReference type="EMBL" id="QQL45898.1"/>
    </source>
</evidence>
<gene>
    <name evidence="1" type="ORF">G3M56_004770</name>
</gene>
<dbReference type="AlphaFoldDB" id="A0A6B3LFC2"/>
<keyword evidence="2" id="KW-1185">Reference proteome</keyword>
<dbReference type="KEGG" id="soa:G3M56_004770"/>
<sequence>MWDLSFSVRLVVLGVVMLAVAGVDYGVKRERATKWREYAFLCVAGLVGGLFGMAVDQITGRISPEYFEFGKGISPGPGYWSSVMALGFRAGFFGGLLVGVAALMANNPRPELERLSWRRLGGLLWWPMAAAALGAAGCGVVGAMDVFGLKSGLDAAEIIQGGRLLAVQGAHFGLYLGGLLGVVLVVRRVRRMRRELGAVRIS</sequence>
<dbReference type="EMBL" id="CP066776">
    <property type="protein sequence ID" value="QQL45898.1"/>
    <property type="molecule type" value="Genomic_DNA"/>
</dbReference>
<proteinExistence type="predicted"/>
<protein>
    <submittedName>
        <fullName evidence="1">Uncharacterized protein</fullName>
    </submittedName>
</protein>
<dbReference type="Proteomes" id="UP000475117">
    <property type="component" value="Chromosome"/>
</dbReference>
<organism evidence="1 2">
    <name type="scientific">Sulfuriroseicoccus oceanibius</name>
    <dbReference type="NCBI Taxonomy" id="2707525"/>
    <lineage>
        <taxon>Bacteria</taxon>
        <taxon>Pseudomonadati</taxon>
        <taxon>Verrucomicrobiota</taxon>
        <taxon>Verrucomicrobiia</taxon>
        <taxon>Verrucomicrobiales</taxon>
        <taxon>Verrucomicrobiaceae</taxon>
        <taxon>Sulfuriroseicoccus</taxon>
    </lineage>
</organism>
<evidence type="ECO:0000313" key="2">
    <source>
        <dbReference type="Proteomes" id="UP000475117"/>
    </source>
</evidence>